<evidence type="ECO:0000313" key="2">
    <source>
        <dbReference type="EMBL" id="VDI48463.1"/>
    </source>
</evidence>
<feature type="domain" description="Novel STAND NTPase 3" evidence="1">
    <location>
        <begin position="228"/>
        <end position="390"/>
    </location>
</feature>
<reference evidence="2" key="1">
    <citation type="submission" date="2018-11" db="EMBL/GenBank/DDBJ databases">
        <authorList>
            <person name="Alioto T."/>
            <person name="Alioto T."/>
        </authorList>
    </citation>
    <scope>NUCLEOTIDE SEQUENCE</scope>
</reference>
<dbReference type="Pfam" id="PF20720">
    <property type="entry name" value="nSTAND3"/>
    <property type="match status" value="1"/>
</dbReference>
<evidence type="ECO:0000313" key="3">
    <source>
        <dbReference type="Proteomes" id="UP000596742"/>
    </source>
</evidence>
<name>A0A8B6FDU7_MYTGA</name>
<accession>A0A8B6FDU7</accession>
<organism evidence="2 3">
    <name type="scientific">Mytilus galloprovincialis</name>
    <name type="common">Mediterranean mussel</name>
    <dbReference type="NCBI Taxonomy" id="29158"/>
    <lineage>
        <taxon>Eukaryota</taxon>
        <taxon>Metazoa</taxon>
        <taxon>Spiralia</taxon>
        <taxon>Lophotrochozoa</taxon>
        <taxon>Mollusca</taxon>
        <taxon>Bivalvia</taxon>
        <taxon>Autobranchia</taxon>
        <taxon>Pteriomorphia</taxon>
        <taxon>Mytilida</taxon>
        <taxon>Mytiloidea</taxon>
        <taxon>Mytilidae</taxon>
        <taxon>Mytilinae</taxon>
        <taxon>Mytilus</taxon>
    </lineage>
</organism>
<dbReference type="Proteomes" id="UP000596742">
    <property type="component" value="Unassembled WGS sequence"/>
</dbReference>
<gene>
    <name evidence="2" type="ORF">MGAL_10B013580</name>
</gene>
<comment type="caution">
    <text evidence="2">The sequence shown here is derived from an EMBL/GenBank/DDBJ whole genome shotgun (WGS) entry which is preliminary data.</text>
</comment>
<evidence type="ECO:0000259" key="1">
    <source>
        <dbReference type="Pfam" id="PF20720"/>
    </source>
</evidence>
<dbReference type="OrthoDB" id="6079886at2759"/>
<dbReference type="InterPro" id="IPR049050">
    <property type="entry name" value="nSTAND3"/>
</dbReference>
<dbReference type="EMBL" id="UYJE01006739">
    <property type="protein sequence ID" value="VDI48463.1"/>
    <property type="molecule type" value="Genomic_DNA"/>
</dbReference>
<sequence length="614" mass="71024">MAKAAACYTDIDHGDVESSIEDCDQHSVKLQNVVANEEGETLNENKNNPCSVLVENELEAWQEITDSGHYGNVYTFTHNKSNVNKSEVLTENESSMPIQIPNVNQKQVTNFNESTERRQFGKDVRSISYSKEDELCLTHSNVSPEKINRALNIANTVQRQLSYTSQEGTSVTHNVTVFQSENINFSTGTAAPVERTDSHTSETLDNLDSRTKVVIQNHINTGIRMDKTVAFLEAIRKLERVQFLVITGNFGCGKKSMVKELLYYYTHEKIADNHLNPVIISSPEQWNSCIHIHPNDKSIIWLEGMFGSSGTFDKHTFSTNWECPLSNMLEFIKRSPLILIVTTMPSIIWCEYENSLRDFPFFKDFERFRFDMEEEFTFDENERYLMINEYFKYALKEDLTKVQICLDYRDEDLESENPRISARTLRHVARIYTPVGFIECCYKFVCNDHYFRRGVDFFHHPLELFIDKVTYLQKQMEDQEGKKYHFYLLLLILSQDGKIFIEYVENSLRNEENLIFKELANICSIKGSRSSEIFNHLANFTIKGYNGIYFKYNEENNSCEFVHKAFGDAVCLTLGLNTVSLEGLSLALSKCSSKFLIEYVRVGKSNHNREQGER</sequence>
<protein>
    <recommendedName>
        <fullName evidence="1">Novel STAND NTPase 3 domain-containing protein</fullName>
    </recommendedName>
</protein>
<proteinExistence type="predicted"/>
<dbReference type="AlphaFoldDB" id="A0A8B6FDU7"/>
<keyword evidence="3" id="KW-1185">Reference proteome</keyword>